<keyword evidence="1" id="KW-0443">Lipid metabolism</keyword>
<reference evidence="4 5" key="1">
    <citation type="submission" date="2024-10" db="EMBL/GenBank/DDBJ databases">
        <authorList>
            <person name="Kim D."/>
        </authorList>
    </citation>
    <scope>NUCLEOTIDE SEQUENCE [LARGE SCALE GENOMIC DNA]</scope>
    <source>
        <strain evidence="4">Taebaek</strain>
    </source>
</reference>
<evidence type="ECO:0000259" key="3">
    <source>
        <dbReference type="Pfam" id="PF12215"/>
    </source>
</evidence>
<comment type="similarity">
    <text evidence="1">Belongs to the non-lysosomal glucosylceramidase family.</text>
</comment>
<proteinExistence type="inferred from homology"/>
<dbReference type="GO" id="GO:0004348">
    <property type="term" value="F:glucosylceramidase activity"/>
    <property type="evidence" value="ECO:0007669"/>
    <property type="project" value="UniProtKB-EC"/>
</dbReference>
<evidence type="ECO:0000259" key="2">
    <source>
        <dbReference type="Pfam" id="PF04685"/>
    </source>
</evidence>
<dbReference type="InterPro" id="IPR052566">
    <property type="entry name" value="Non-lysos_glucosylceramidase"/>
</dbReference>
<keyword evidence="1" id="KW-0378">Hydrolase</keyword>
<keyword evidence="1" id="KW-0472">Membrane</keyword>
<dbReference type="SUPFAM" id="SSF82657">
    <property type="entry name" value="BolA-like"/>
    <property type="match status" value="1"/>
</dbReference>
<dbReference type="AlphaFoldDB" id="A0ABD2I4C7"/>
<dbReference type="GO" id="GO:0006629">
    <property type="term" value="P:lipid metabolic process"/>
    <property type="evidence" value="ECO:0007669"/>
    <property type="project" value="UniProtKB-KW"/>
</dbReference>
<dbReference type="InterPro" id="IPR008928">
    <property type="entry name" value="6-hairpin_glycosidase_sf"/>
</dbReference>
<dbReference type="SUPFAM" id="SSF48208">
    <property type="entry name" value="Six-hairpin glycosidases"/>
    <property type="match status" value="1"/>
</dbReference>
<accession>A0ABD2I4C7</accession>
<dbReference type="PANTHER" id="PTHR12654">
    <property type="entry name" value="BILE ACID BETA-GLUCOSIDASE-RELATED"/>
    <property type="match status" value="1"/>
</dbReference>
<comment type="caution">
    <text evidence="4">The sequence shown here is derived from an EMBL/GenBank/DDBJ whole genome shotgun (WGS) entry which is preliminary data.</text>
</comment>
<name>A0ABD2I4C7_HETSC</name>
<dbReference type="PIRSF" id="PIRSF028944">
    <property type="entry name" value="Beta_gluc_GBA2"/>
    <property type="match status" value="1"/>
</dbReference>
<dbReference type="InterPro" id="IPR002634">
    <property type="entry name" value="BolA"/>
</dbReference>
<evidence type="ECO:0000313" key="4">
    <source>
        <dbReference type="EMBL" id="KAL3072710.1"/>
    </source>
</evidence>
<dbReference type="EMBL" id="JBICCN010000373">
    <property type="protein sequence ID" value="KAL3072710.1"/>
    <property type="molecule type" value="Genomic_DNA"/>
</dbReference>
<dbReference type="InterPro" id="IPR024462">
    <property type="entry name" value="GH116_N"/>
</dbReference>
<sequence length="943" mass="106527">MENGMEEEEFDFGALGGRFGWFVRADSEAAEERTPFDRPKCSQVLQLIPFLCRYAFFWLRNVFSRERLFIDIFRPFRHFPYTALPCGAIGSGSISRDFRGAFCRFNLRPGLVQQHNEPIKADQFVLTLSSADGSLIRQTALSAVPSFAASDELSSWEFSLSPTDVTYRALYPRAWMKFELPEQKVVVLMRQISPVLPGDYMNSSLPCTLFTFRIVNNSDCPLNVSVTFTFRNVIDVNAVTPATECNSNLFKTSKAEGVLLHQSVFGMPCTFALGALPRPTTALSATRSFDPSGDGFCLWNSMASGETLAEIVDQPKKNGAFGVALSQRTKVAANSATDCDQEMAFALIWHMPSVQFGGGKRTFRRWYSQFFDQSDQQTGAVALCEYALANYVQWEAEIDKWQGPILNNSALPNWFKSALFNELYFLTAGGTVWMCYDSEWRQQETQLSDYSAAHFRRFGRFGYLESWEYRMLNTYDVHFYASFALGHLFPQLEHSLQTDFNDQICHFDPKTVKYHMSGVHSPVKTKNRVPHDLGNPAEEPWLKTNVYRMHDTSEWKDLNLKFVLCSYRTFCTVLGRDRQFLAQVWPQVQIMVAEGLEHWDTDGDGMIENFGTADQTYDAWKMHGVSAYCGSLWVAALRVAAEMAVEMEMPKLAEDYRAILGRAKEVFVAKLWNGNYFKFDERSDEIMADQLCGYWFLHSIDPKMAQEILPNSYVNSSLDTIFQYNVSKFAGGTFGAVNGMCRNGEVASSLQADEVWIGTNYALASFFVQKGELSRGFQIARGPFVACYHRFGLQFQTPEALYRHRFYRAIGYMRALSIWAIHSALQTCASASDFAFVPTSSALRSFRLFVDGPMSSDALSADRVAAVLRSKFPSTDGSAVHVEDTSGGCGAMFHVRVESPQFSGVSRVNQHKMINEVLRNEIRDMHGITIETKAVDKGRDSGQ</sequence>
<dbReference type="Proteomes" id="UP001620645">
    <property type="component" value="Unassembled WGS sequence"/>
</dbReference>
<keyword evidence="5" id="KW-1185">Reference proteome</keyword>
<protein>
    <recommendedName>
        <fullName evidence="1">Non-lysosomal glucosylceramidase</fullName>
        <shortName evidence="1">NLGase</shortName>
        <ecNumber evidence="1">3.2.1.45</ecNumber>
    </recommendedName>
</protein>
<dbReference type="InterPro" id="IPR012341">
    <property type="entry name" value="6hp_glycosidase-like_sf"/>
</dbReference>
<dbReference type="InterPro" id="IPR036065">
    <property type="entry name" value="BolA-like_sf"/>
</dbReference>
<dbReference type="Pfam" id="PF04685">
    <property type="entry name" value="DUF608"/>
    <property type="match status" value="1"/>
</dbReference>
<feature type="domain" description="Glycosyl-hydrolase family 116 N-terminal" evidence="3">
    <location>
        <begin position="83"/>
        <end position="394"/>
    </location>
</feature>
<comment type="catalytic activity">
    <reaction evidence="1">
        <text>a beta-D-glucosyl-(1&lt;-&gt;1')-N-acylsphing-4-enine + H2O = an N-acylsphing-4-enine + D-glucose</text>
        <dbReference type="Rhea" id="RHEA:13269"/>
        <dbReference type="ChEBI" id="CHEBI:4167"/>
        <dbReference type="ChEBI" id="CHEBI:15377"/>
        <dbReference type="ChEBI" id="CHEBI:22801"/>
        <dbReference type="ChEBI" id="CHEBI:52639"/>
        <dbReference type="EC" id="3.2.1.45"/>
    </reaction>
</comment>
<feature type="domain" description="Glycosyl-hydrolase family 116 catalytic region" evidence="2">
    <location>
        <begin position="459"/>
        <end position="821"/>
    </location>
</feature>
<dbReference type="InterPro" id="IPR006775">
    <property type="entry name" value="GH116_catalytic"/>
</dbReference>
<keyword evidence="1" id="KW-0326">Glycosidase</keyword>
<dbReference type="Gene3D" id="1.50.10.10">
    <property type="match status" value="1"/>
</dbReference>
<organism evidence="4 5">
    <name type="scientific">Heterodera schachtii</name>
    <name type="common">Sugarbeet cyst nematode worm</name>
    <name type="synonym">Tylenchus schachtii</name>
    <dbReference type="NCBI Taxonomy" id="97005"/>
    <lineage>
        <taxon>Eukaryota</taxon>
        <taxon>Metazoa</taxon>
        <taxon>Ecdysozoa</taxon>
        <taxon>Nematoda</taxon>
        <taxon>Chromadorea</taxon>
        <taxon>Rhabditida</taxon>
        <taxon>Tylenchina</taxon>
        <taxon>Tylenchomorpha</taxon>
        <taxon>Tylenchoidea</taxon>
        <taxon>Heteroderidae</taxon>
        <taxon>Heteroderinae</taxon>
        <taxon>Heterodera</taxon>
    </lineage>
</organism>
<dbReference type="InterPro" id="IPR014551">
    <property type="entry name" value="B_Glucosidase_GBA2-typ"/>
</dbReference>
<comment type="function">
    <text evidence="1">Non-lysosomal glucosylceramidase that catalyzes the hydrolysis of glucosylceramide (GlcCer) to free glucose and ceramide.</text>
</comment>
<dbReference type="Pfam" id="PF01722">
    <property type="entry name" value="BolA"/>
    <property type="match status" value="1"/>
</dbReference>
<dbReference type="PANTHER" id="PTHR12654:SF2">
    <property type="entry name" value="NON-LYSOSOMAL GLUCOSYLCERAMIDASE"/>
    <property type="match status" value="1"/>
</dbReference>
<gene>
    <name evidence="4" type="ORF">niasHS_017684</name>
</gene>
<dbReference type="Pfam" id="PF12215">
    <property type="entry name" value="Glyco_hydr_116N"/>
    <property type="match status" value="1"/>
</dbReference>
<evidence type="ECO:0000256" key="1">
    <source>
        <dbReference type="PIRNR" id="PIRNR028944"/>
    </source>
</evidence>
<dbReference type="Gene3D" id="3.30.300.90">
    <property type="entry name" value="BolA-like"/>
    <property type="match status" value="1"/>
</dbReference>
<evidence type="ECO:0000313" key="5">
    <source>
        <dbReference type="Proteomes" id="UP001620645"/>
    </source>
</evidence>
<dbReference type="EC" id="3.2.1.45" evidence="1"/>